<reference evidence="2" key="1">
    <citation type="journal article" date="2019" name="Sci. Rep.">
        <title>Draft genome of Tanacetum cinerariifolium, the natural source of mosquito coil.</title>
        <authorList>
            <person name="Yamashiro T."/>
            <person name="Shiraishi A."/>
            <person name="Satake H."/>
            <person name="Nakayama K."/>
        </authorList>
    </citation>
    <scope>NUCLEOTIDE SEQUENCE</scope>
</reference>
<dbReference type="AlphaFoldDB" id="A0A6L2LS29"/>
<feature type="region of interest" description="Disordered" evidence="1">
    <location>
        <begin position="194"/>
        <end position="214"/>
    </location>
</feature>
<organism evidence="2">
    <name type="scientific">Tanacetum cinerariifolium</name>
    <name type="common">Dalmatian daisy</name>
    <name type="synonym">Chrysanthemum cinerariifolium</name>
    <dbReference type="NCBI Taxonomy" id="118510"/>
    <lineage>
        <taxon>Eukaryota</taxon>
        <taxon>Viridiplantae</taxon>
        <taxon>Streptophyta</taxon>
        <taxon>Embryophyta</taxon>
        <taxon>Tracheophyta</taxon>
        <taxon>Spermatophyta</taxon>
        <taxon>Magnoliopsida</taxon>
        <taxon>eudicotyledons</taxon>
        <taxon>Gunneridae</taxon>
        <taxon>Pentapetalae</taxon>
        <taxon>asterids</taxon>
        <taxon>campanulids</taxon>
        <taxon>Asterales</taxon>
        <taxon>Asteraceae</taxon>
        <taxon>Asteroideae</taxon>
        <taxon>Anthemideae</taxon>
        <taxon>Anthemidinae</taxon>
        <taxon>Tanacetum</taxon>
    </lineage>
</organism>
<evidence type="ECO:0000256" key="1">
    <source>
        <dbReference type="SAM" id="MobiDB-lite"/>
    </source>
</evidence>
<evidence type="ECO:0000313" key="2">
    <source>
        <dbReference type="EMBL" id="GEU63949.1"/>
    </source>
</evidence>
<protein>
    <submittedName>
        <fullName evidence="2">Uncharacterized protein</fullName>
    </submittedName>
</protein>
<name>A0A6L2LS29_TANCI</name>
<accession>A0A6L2LS29</accession>
<feature type="compositionally biased region" description="Low complexity" evidence="1">
    <location>
        <begin position="201"/>
        <end position="214"/>
    </location>
</feature>
<comment type="caution">
    <text evidence="2">The sequence shown here is derived from an EMBL/GenBank/DDBJ whole genome shotgun (WGS) entry which is preliminary data.</text>
</comment>
<gene>
    <name evidence="2" type="ORF">Tci_035927</name>
</gene>
<sequence>MLNGVTLVDHSRNSSSFSDSKHFVCLTCQKSIFNANHDDCIITFLKEVNPHAKIQSPKSRNNIKPVKRIPNVNKSERWISKGYTFSPNKSFAVHEKPTLLDLVLGGNQQVDSEPLNGSNGDIRNPYECDQTLNVSAGTLNLSAAPYVPPTNKDLEILFQPMFDEYLEPPRVDRTVSPAPAVPIPVNSAGTLSSTAIDQDASSPSHSPSSSALQSPCLHQGITAESILVDEILFAPVDNDPFINIFALKPTSTASSSEDASC</sequence>
<proteinExistence type="predicted"/>
<dbReference type="EMBL" id="BKCJ010004937">
    <property type="protein sequence ID" value="GEU63949.1"/>
    <property type="molecule type" value="Genomic_DNA"/>
</dbReference>